<gene>
    <name evidence="6" type="ORF">VLY81_10700</name>
</gene>
<keyword evidence="2" id="KW-0813">Transport</keyword>
<dbReference type="SMART" id="SM00382">
    <property type="entry name" value="AAA"/>
    <property type="match status" value="1"/>
</dbReference>
<keyword evidence="3" id="KW-0547">Nucleotide-binding</keyword>
<dbReference type="InterPro" id="IPR003593">
    <property type="entry name" value="AAA+_ATPase"/>
</dbReference>
<dbReference type="Proteomes" id="UP001333102">
    <property type="component" value="Chromosome"/>
</dbReference>
<evidence type="ECO:0000313" key="7">
    <source>
        <dbReference type="Proteomes" id="UP001333102"/>
    </source>
</evidence>
<dbReference type="SUPFAM" id="SSF52540">
    <property type="entry name" value="P-loop containing nucleoside triphosphate hydrolases"/>
    <property type="match status" value="1"/>
</dbReference>
<dbReference type="InterPro" id="IPR003439">
    <property type="entry name" value="ABC_transporter-like_ATP-bd"/>
</dbReference>
<evidence type="ECO:0000256" key="4">
    <source>
        <dbReference type="ARBA" id="ARBA00022840"/>
    </source>
</evidence>
<organism evidence="6 7">
    <name type="scientific">Geochorda subterranea</name>
    <dbReference type="NCBI Taxonomy" id="3109564"/>
    <lineage>
        <taxon>Bacteria</taxon>
        <taxon>Bacillati</taxon>
        <taxon>Bacillota</taxon>
        <taxon>Limnochordia</taxon>
        <taxon>Limnochordales</taxon>
        <taxon>Geochordaceae</taxon>
        <taxon>Geochorda</taxon>
    </lineage>
</organism>
<evidence type="ECO:0000256" key="3">
    <source>
        <dbReference type="ARBA" id="ARBA00022741"/>
    </source>
</evidence>
<evidence type="ECO:0000256" key="2">
    <source>
        <dbReference type="ARBA" id="ARBA00022448"/>
    </source>
</evidence>
<dbReference type="Pfam" id="PF00005">
    <property type="entry name" value="ABC_tran"/>
    <property type="match status" value="1"/>
</dbReference>
<dbReference type="RefSeq" id="WP_324668156.1">
    <property type="nucleotide sequence ID" value="NZ_CP141614.1"/>
</dbReference>
<comment type="similarity">
    <text evidence="1">Belongs to the ABC transporter superfamily.</text>
</comment>
<sequence length="317" mass="35347">MVLRTEGLTRRFGSVVAVDHLDLHVAEGEIYGFLGPNGAGKTTTIMMVLGLVPPTEGRIWLFGQPLGAGRSPALRRRIGVLSEFHYLYEEMTAQEYLEFFARLYGVSGARRRIDELLERLELADRRRELLGGYSKGMKQKLSLARTLLHDPELLILDEPVSSLDPYGIRQVRDLLLEENRRGKTLVISSHILSEVERICHRVGIIHRGRLLAEDTMDGLRTRLATEQELEVELERVDEPIVAAVQAVEGVSGVDRRDGKLLIRTRTGVDLRPAISRAIAGSGGVVLSMQTRQMSLEEAFVTITENNISLLAREGMAS</sequence>
<dbReference type="PANTHER" id="PTHR43335:SF4">
    <property type="entry name" value="ABC TRANSPORTER, ATP-BINDING PROTEIN"/>
    <property type="match status" value="1"/>
</dbReference>
<feature type="domain" description="ABC transporter" evidence="5">
    <location>
        <begin position="3"/>
        <end position="232"/>
    </location>
</feature>
<dbReference type="PROSITE" id="PS00211">
    <property type="entry name" value="ABC_TRANSPORTER_1"/>
    <property type="match status" value="1"/>
</dbReference>
<dbReference type="EMBL" id="CP141614">
    <property type="protein sequence ID" value="WRP13893.1"/>
    <property type="molecule type" value="Genomic_DNA"/>
</dbReference>
<accession>A0ABZ1BMW2</accession>
<evidence type="ECO:0000313" key="6">
    <source>
        <dbReference type="EMBL" id="WRP13893.1"/>
    </source>
</evidence>
<evidence type="ECO:0000259" key="5">
    <source>
        <dbReference type="PROSITE" id="PS50893"/>
    </source>
</evidence>
<keyword evidence="7" id="KW-1185">Reference proteome</keyword>
<dbReference type="InterPro" id="IPR027417">
    <property type="entry name" value="P-loop_NTPase"/>
</dbReference>
<keyword evidence="4 6" id="KW-0067">ATP-binding</keyword>
<dbReference type="PROSITE" id="PS50893">
    <property type="entry name" value="ABC_TRANSPORTER_2"/>
    <property type="match status" value="1"/>
</dbReference>
<dbReference type="Gene3D" id="3.40.50.300">
    <property type="entry name" value="P-loop containing nucleotide triphosphate hydrolases"/>
    <property type="match status" value="1"/>
</dbReference>
<dbReference type="PANTHER" id="PTHR43335">
    <property type="entry name" value="ABC TRANSPORTER, ATP-BINDING PROTEIN"/>
    <property type="match status" value="1"/>
</dbReference>
<proteinExistence type="inferred from homology"/>
<protein>
    <submittedName>
        <fullName evidence="6">ABC transporter ATP-binding protein</fullName>
    </submittedName>
</protein>
<evidence type="ECO:0000256" key="1">
    <source>
        <dbReference type="ARBA" id="ARBA00005417"/>
    </source>
</evidence>
<reference evidence="7" key="1">
    <citation type="submission" date="2023-12" db="EMBL/GenBank/DDBJ databases">
        <title>Novel isolates from deep terrestrial aquifers shed light on the physiology and ecology of the class Limnochordia.</title>
        <authorList>
            <person name="Karnachuk O.V."/>
            <person name="Lukina A.P."/>
            <person name="Avakyan M.R."/>
            <person name="Kadnikov V."/>
            <person name="Begmatov S."/>
            <person name="Beletsky A.V."/>
            <person name="Mardanov A.V."/>
            <person name="Ravin N.V."/>
        </authorList>
    </citation>
    <scope>NUCLEOTIDE SEQUENCE [LARGE SCALE GENOMIC DNA]</scope>
    <source>
        <strain evidence="7">LN</strain>
    </source>
</reference>
<dbReference type="InterPro" id="IPR017871">
    <property type="entry name" value="ABC_transporter-like_CS"/>
</dbReference>
<dbReference type="GO" id="GO:0005524">
    <property type="term" value="F:ATP binding"/>
    <property type="evidence" value="ECO:0007669"/>
    <property type="project" value="UniProtKB-KW"/>
</dbReference>
<name>A0ABZ1BMW2_9FIRM</name>